<protein>
    <submittedName>
        <fullName evidence="2">Uncharacterized protein</fullName>
    </submittedName>
</protein>
<sequence>MLRSVLQQQPFQQQPPEAQALLQACMKQLMRQASIWVLVPEVLDMFCRVPLLRAADYEHALQLARASGLQEAISTVWQAAVSAATEPALCSLPAFGGRRPDEPWLVQQLQQLMTAAAGTSILAQHWNILELILEPALQAAELRLQGSLDQALQQNMLQVQLQQ</sequence>
<evidence type="ECO:0000313" key="1">
    <source>
        <dbReference type="EMBL" id="SZX62046.1"/>
    </source>
</evidence>
<dbReference type="EMBL" id="FNXT01000197">
    <property type="protein sequence ID" value="SZX62046.1"/>
    <property type="molecule type" value="Genomic_DNA"/>
</dbReference>
<reference evidence="2 3" key="1">
    <citation type="submission" date="2016-10" db="EMBL/GenBank/DDBJ databases">
        <authorList>
            <person name="Cai Z."/>
        </authorList>
    </citation>
    <scope>NUCLEOTIDE SEQUENCE [LARGE SCALE GENOMIC DNA]</scope>
</reference>
<dbReference type="EMBL" id="FNXT01001285">
    <property type="protein sequence ID" value="SZX77449.1"/>
    <property type="molecule type" value="Genomic_DNA"/>
</dbReference>
<name>A0A383WJV7_TETOB</name>
<dbReference type="Proteomes" id="UP000256970">
    <property type="component" value="Unassembled WGS sequence"/>
</dbReference>
<evidence type="ECO:0000313" key="2">
    <source>
        <dbReference type="EMBL" id="SZX77449.1"/>
    </source>
</evidence>
<organism evidence="2 3">
    <name type="scientific">Tetradesmus obliquus</name>
    <name type="common">Green alga</name>
    <name type="synonym">Acutodesmus obliquus</name>
    <dbReference type="NCBI Taxonomy" id="3088"/>
    <lineage>
        <taxon>Eukaryota</taxon>
        <taxon>Viridiplantae</taxon>
        <taxon>Chlorophyta</taxon>
        <taxon>core chlorophytes</taxon>
        <taxon>Chlorophyceae</taxon>
        <taxon>CS clade</taxon>
        <taxon>Sphaeropleales</taxon>
        <taxon>Scenedesmaceae</taxon>
        <taxon>Tetradesmus</taxon>
    </lineage>
</organism>
<accession>A0A383WJV7</accession>
<proteinExistence type="predicted"/>
<gene>
    <name evidence="2" type="ORF">BQ4739_LOCUS17802</name>
    <name evidence="1" type="ORF">BQ4739_LOCUS2589</name>
</gene>
<keyword evidence="3" id="KW-1185">Reference proteome</keyword>
<evidence type="ECO:0000313" key="3">
    <source>
        <dbReference type="Proteomes" id="UP000256970"/>
    </source>
</evidence>
<dbReference type="AlphaFoldDB" id="A0A383WJV7"/>